<dbReference type="OrthoDB" id="337830at2"/>
<dbReference type="PANTHER" id="PTHR43563">
    <property type="entry name" value="AMINE OXIDASE"/>
    <property type="match status" value="1"/>
</dbReference>
<comment type="similarity">
    <text evidence="1">Belongs to the flavin monoamine oxidase family.</text>
</comment>
<dbReference type="AlphaFoldDB" id="A0A2H5F156"/>
<sequence>MSAQVLVIGGGLAGLTAARALHRAGIGVQLIEARGRLGGRILSVAETGEGPFDLGPSWFWPDLQPDFARFVQALGVACFPQADAGDLMFQRGPGAVQRYPGMYQEPASMRMVGGTASLISALARDLPPGTVRLNAQVTHLTLTATGVDVTIDGGQVLSAPQVLLALPPRLLAAQVTFDPPMPVPVTRLWQTTPTWMAPHAKFVAVYDRAFWRDAGLSGAARSQTGPLAEIHDATTAAGQAALFGFVGLPAEVRARAGEAAVIAACLRQLGQLFGPKAAEVSATHYKHWAADPLTATPDDLTAGDHPSPILRPWVEGDWQHRLTLIGSETSRSAPGYLAGAHEAAEGGVATLLARRVSQFVRKETPCA</sequence>
<protein>
    <submittedName>
        <fullName evidence="3">Amine oxidase</fullName>
    </submittedName>
</protein>
<dbReference type="Proteomes" id="UP000234530">
    <property type="component" value="Chromosome"/>
</dbReference>
<dbReference type="InterPro" id="IPR050703">
    <property type="entry name" value="Flavin_MAO"/>
</dbReference>
<name>A0A2H5F156_9RHOB</name>
<accession>A0A2H5F156</accession>
<dbReference type="Pfam" id="PF13450">
    <property type="entry name" value="NAD_binding_8"/>
    <property type="match status" value="1"/>
</dbReference>
<proteinExistence type="inferred from homology"/>
<organism evidence="3 4">
    <name type="scientific">Paracoccus zhejiangensis</name>
    <dbReference type="NCBI Taxonomy" id="1077935"/>
    <lineage>
        <taxon>Bacteria</taxon>
        <taxon>Pseudomonadati</taxon>
        <taxon>Pseudomonadota</taxon>
        <taxon>Alphaproteobacteria</taxon>
        <taxon>Rhodobacterales</taxon>
        <taxon>Paracoccaceae</taxon>
        <taxon>Paracoccus</taxon>
    </lineage>
</organism>
<evidence type="ECO:0000313" key="3">
    <source>
        <dbReference type="EMBL" id="AUH65284.1"/>
    </source>
</evidence>
<dbReference type="InterPro" id="IPR036188">
    <property type="entry name" value="FAD/NAD-bd_sf"/>
</dbReference>
<keyword evidence="4" id="KW-1185">Reference proteome</keyword>
<reference evidence="3 4" key="1">
    <citation type="journal article" date="2013" name="Antonie Van Leeuwenhoek">
        <title>Paracoccus zhejiangensis sp. nov., isolated from activated sludge in wastewater-treatment system.</title>
        <authorList>
            <person name="Wu Z.G."/>
            <person name="Zhang D.F."/>
            <person name="Liu Y.L."/>
            <person name="Wang F."/>
            <person name="Jiang X."/>
            <person name="Li C."/>
            <person name="Li S.P."/>
            <person name="Hong Q."/>
            <person name="Li W.J."/>
        </authorList>
    </citation>
    <scope>NUCLEOTIDE SEQUENCE [LARGE SCALE GENOMIC DNA]</scope>
    <source>
        <strain evidence="3 4">J6</strain>
    </source>
</reference>
<evidence type="ECO:0000256" key="1">
    <source>
        <dbReference type="ARBA" id="ARBA00005995"/>
    </source>
</evidence>
<dbReference type="RefSeq" id="WP_101753307.1">
    <property type="nucleotide sequence ID" value="NZ_CP025430.1"/>
</dbReference>
<dbReference type="InterPro" id="IPR002937">
    <property type="entry name" value="Amino_oxidase"/>
</dbReference>
<dbReference type="EMBL" id="CP025430">
    <property type="protein sequence ID" value="AUH65284.1"/>
    <property type="molecule type" value="Genomic_DNA"/>
</dbReference>
<dbReference type="GO" id="GO:0016491">
    <property type="term" value="F:oxidoreductase activity"/>
    <property type="evidence" value="ECO:0007669"/>
    <property type="project" value="InterPro"/>
</dbReference>
<dbReference type="SUPFAM" id="SSF54373">
    <property type="entry name" value="FAD-linked reductases, C-terminal domain"/>
    <property type="match status" value="1"/>
</dbReference>
<dbReference type="KEGG" id="pzh:CX676_14850"/>
<dbReference type="Pfam" id="PF01593">
    <property type="entry name" value="Amino_oxidase"/>
    <property type="match status" value="1"/>
</dbReference>
<dbReference type="PANTHER" id="PTHR43563:SF1">
    <property type="entry name" value="AMINE OXIDASE [FLAVIN-CONTAINING] B"/>
    <property type="match status" value="1"/>
</dbReference>
<gene>
    <name evidence="3" type="ORF">CX676_14850</name>
</gene>
<dbReference type="Gene3D" id="3.50.50.60">
    <property type="entry name" value="FAD/NAD(P)-binding domain"/>
    <property type="match status" value="2"/>
</dbReference>
<dbReference type="SUPFAM" id="SSF51905">
    <property type="entry name" value="FAD/NAD(P)-binding domain"/>
    <property type="match status" value="1"/>
</dbReference>
<evidence type="ECO:0000259" key="2">
    <source>
        <dbReference type="Pfam" id="PF01593"/>
    </source>
</evidence>
<evidence type="ECO:0000313" key="4">
    <source>
        <dbReference type="Proteomes" id="UP000234530"/>
    </source>
</evidence>
<feature type="domain" description="Amine oxidase" evidence="2">
    <location>
        <begin position="104"/>
        <end position="344"/>
    </location>
</feature>